<gene>
    <name evidence="6" type="ORF">FB555_000190</name>
</gene>
<comment type="similarity">
    <text evidence="2">Belongs to the RmuC family.</text>
</comment>
<dbReference type="PANTHER" id="PTHR30563">
    <property type="entry name" value="DNA RECOMBINATION PROTEIN RMUC"/>
    <property type="match status" value="1"/>
</dbReference>
<evidence type="ECO:0000256" key="2">
    <source>
        <dbReference type="ARBA" id="ARBA00009840"/>
    </source>
</evidence>
<dbReference type="Pfam" id="PF02646">
    <property type="entry name" value="RmuC"/>
    <property type="match status" value="1"/>
</dbReference>
<dbReference type="RefSeq" id="WP_182483574.1">
    <property type="nucleotide sequence ID" value="NZ_JACGWU010000001.1"/>
</dbReference>
<comment type="function">
    <text evidence="1">Involved in DNA recombination.</text>
</comment>
<evidence type="ECO:0000313" key="6">
    <source>
        <dbReference type="EMBL" id="MBA8828119.1"/>
    </source>
</evidence>
<evidence type="ECO:0000256" key="1">
    <source>
        <dbReference type="ARBA" id="ARBA00003416"/>
    </source>
</evidence>
<dbReference type="PANTHER" id="PTHR30563:SF0">
    <property type="entry name" value="DNA RECOMBINATION PROTEIN RMUC"/>
    <property type="match status" value="1"/>
</dbReference>
<comment type="caution">
    <text evidence="6">The sequence shown here is derived from an EMBL/GenBank/DDBJ whole genome shotgun (WGS) entry which is preliminary data.</text>
</comment>
<keyword evidence="4" id="KW-0233">DNA recombination</keyword>
<keyword evidence="3 5" id="KW-0175">Coiled coil</keyword>
<evidence type="ECO:0000256" key="5">
    <source>
        <dbReference type="SAM" id="Coils"/>
    </source>
</evidence>
<proteinExistence type="inferred from homology"/>
<evidence type="ECO:0000256" key="4">
    <source>
        <dbReference type="ARBA" id="ARBA00023172"/>
    </source>
</evidence>
<dbReference type="GO" id="GO:0006310">
    <property type="term" value="P:DNA recombination"/>
    <property type="evidence" value="ECO:0007669"/>
    <property type="project" value="UniProtKB-KW"/>
</dbReference>
<organism evidence="6 7">
    <name type="scientific">Alpinimonas psychrophila</name>
    <dbReference type="NCBI Taxonomy" id="748908"/>
    <lineage>
        <taxon>Bacteria</taxon>
        <taxon>Bacillati</taxon>
        <taxon>Actinomycetota</taxon>
        <taxon>Actinomycetes</taxon>
        <taxon>Micrococcales</taxon>
        <taxon>Microbacteriaceae</taxon>
        <taxon>Alpinimonas</taxon>
    </lineage>
</organism>
<dbReference type="EMBL" id="JACGWU010000001">
    <property type="protein sequence ID" value="MBA8828119.1"/>
    <property type="molecule type" value="Genomic_DNA"/>
</dbReference>
<evidence type="ECO:0000256" key="3">
    <source>
        <dbReference type="ARBA" id="ARBA00023054"/>
    </source>
</evidence>
<reference evidence="6 7" key="1">
    <citation type="submission" date="2020-07" db="EMBL/GenBank/DDBJ databases">
        <title>Sequencing the genomes of 1000 actinobacteria strains.</title>
        <authorList>
            <person name="Klenk H.-P."/>
        </authorList>
    </citation>
    <scope>NUCLEOTIDE SEQUENCE [LARGE SCALE GENOMIC DNA]</scope>
    <source>
        <strain evidence="6 7">DSM 23737</strain>
    </source>
</reference>
<dbReference type="Proteomes" id="UP000524237">
    <property type="component" value="Unassembled WGS sequence"/>
</dbReference>
<name>A0A7W3JRX2_9MICO</name>
<sequence length="413" mass="45287">MDLILVLALGIIAGLAVGLALGWLLKARVGAGIVLEDLAPRLAAAEATVIAKDAQIFSLEQRNRELGDENRRRADEETERAREEHKVLEALAPVKETLRTMQTKVSELEQQRSLQYGALEQQLKESRQFGEELRATTQSLASALSSNSVRGTWGEAQLRRLVEVAGLTAHVDFDTQQTMTTDTGVIRPDMIINLPGGKTIVIDAKVPFNSYLEASQIPLTATGEQAARRETLLKAHVKAVRAHVDALSSKNYWTGFDFSPEFVLAFIPSESLLASALEADPTLLDYAFSKRVALASPVNLWAVLKTVAYTWQQQVVTDEAKKLFDLGNELYSRLATMTKHSEDLRKAIESTVKHYNGFVGALETRVLTTARKFPGIDPTKIIAESAEIHEAPRPITAAELVDPELALPTGEPA</sequence>
<accession>A0A7W3JRX2</accession>
<feature type="coiled-coil region" evidence="5">
    <location>
        <begin position="59"/>
        <end position="91"/>
    </location>
</feature>
<evidence type="ECO:0000313" key="7">
    <source>
        <dbReference type="Proteomes" id="UP000524237"/>
    </source>
</evidence>
<dbReference type="InterPro" id="IPR003798">
    <property type="entry name" value="DNA_recombination_RmuC"/>
</dbReference>
<protein>
    <submittedName>
        <fullName evidence="6">DNA recombination protein RmuC</fullName>
    </submittedName>
</protein>
<dbReference type="AlphaFoldDB" id="A0A7W3JRX2"/>
<keyword evidence="7" id="KW-1185">Reference proteome</keyword>